<dbReference type="Proteomes" id="UP000789920">
    <property type="component" value="Unassembled WGS sequence"/>
</dbReference>
<reference evidence="1" key="1">
    <citation type="submission" date="2021-06" db="EMBL/GenBank/DDBJ databases">
        <authorList>
            <person name="Kallberg Y."/>
            <person name="Tangrot J."/>
            <person name="Rosling A."/>
        </authorList>
    </citation>
    <scope>NUCLEOTIDE SEQUENCE</scope>
    <source>
        <strain evidence="1">MA461A</strain>
    </source>
</reference>
<proteinExistence type="predicted"/>
<dbReference type="EMBL" id="CAJVQC010008312">
    <property type="protein sequence ID" value="CAG8590961.1"/>
    <property type="molecule type" value="Genomic_DNA"/>
</dbReference>
<evidence type="ECO:0000313" key="2">
    <source>
        <dbReference type="Proteomes" id="UP000789920"/>
    </source>
</evidence>
<keyword evidence="2" id="KW-1185">Reference proteome</keyword>
<name>A0ACA9MJF8_9GLOM</name>
<sequence>HQVIRALLRIQEDDQIDIWQQKIDKLLEYIIDLPDLILTIFIDIIKKVAQEQLNQPKYLKM</sequence>
<accession>A0ACA9MJF8</accession>
<organism evidence="1 2">
    <name type="scientific">Racocetra persica</name>
    <dbReference type="NCBI Taxonomy" id="160502"/>
    <lineage>
        <taxon>Eukaryota</taxon>
        <taxon>Fungi</taxon>
        <taxon>Fungi incertae sedis</taxon>
        <taxon>Mucoromycota</taxon>
        <taxon>Glomeromycotina</taxon>
        <taxon>Glomeromycetes</taxon>
        <taxon>Diversisporales</taxon>
        <taxon>Gigasporaceae</taxon>
        <taxon>Racocetra</taxon>
    </lineage>
</organism>
<feature type="non-terminal residue" evidence="1">
    <location>
        <position position="1"/>
    </location>
</feature>
<gene>
    <name evidence="1" type="ORF">RPERSI_LOCUS5533</name>
</gene>
<evidence type="ECO:0000313" key="1">
    <source>
        <dbReference type="EMBL" id="CAG8590961.1"/>
    </source>
</evidence>
<protein>
    <submittedName>
        <fullName evidence="1">31457_t:CDS:1</fullName>
    </submittedName>
</protein>
<comment type="caution">
    <text evidence="1">The sequence shown here is derived from an EMBL/GenBank/DDBJ whole genome shotgun (WGS) entry which is preliminary data.</text>
</comment>